<protein>
    <submittedName>
        <fullName evidence="1">Uncharacterized protein</fullName>
    </submittedName>
</protein>
<dbReference type="EMBL" id="CAJZBQ010000027">
    <property type="protein sequence ID" value="CAG9321057.1"/>
    <property type="molecule type" value="Genomic_DNA"/>
</dbReference>
<dbReference type="AlphaFoldDB" id="A0AAU9JJQ2"/>
<proteinExistence type="predicted"/>
<evidence type="ECO:0000313" key="1">
    <source>
        <dbReference type="EMBL" id="CAG9321057.1"/>
    </source>
</evidence>
<gene>
    <name evidence="1" type="ORF">BSTOLATCC_MIC27629</name>
</gene>
<dbReference type="Proteomes" id="UP001162131">
    <property type="component" value="Unassembled WGS sequence"/>
</dbReference>
<organism evidence="1 2">
    <name type="scientific">Blepharisma stoltei</name>
    <dbReference type="NCBI Taxonomy" id="1481888"/>
    <lineage>
        <taxon>Eukaryota</taxon>
        <taxon>Sar</taxon>
        <taxon>Alveolata</taxon>
        <taxon>Ciliophora</taxon>
        <taxon>Postciliodesmatophora</taxon>
        <taxon>Heterotrichea</taxon>
        <taxon>Heterotrichida</taxon>
        <taxon>Blepharismidae</taxon>
        <taxon>Blepharisma</taxon>
    </lineage>
</organism>
<sequence length="278" mass="32332">MTEPNFRRLKIALNLKCDTSRQALDSTLRKTPRTAAEIKPELTPTTSVFIPDAPNTATFESNLFLKRKKYTRRRTIEPDAFNDHHMKSLKRKLTVLEEFGLPNDVEVKPVLRRFNSELSNVLSRKSITMADFWGNKVAQNLLASPKLRQAANTLKHKYLIQNRATEHSLLYPNHPRKMDMGTIIRMQGTNKSNSPIKHHVNCSLLTSTTEPIFHTEKRMKKHRELSEIYQIMKSCDDLYKTGQENLQKLKIPHNETIKIKKLPKRARAQIELFKKHLN</sequence>
<accession>A0AAU9JJQ2</accession>
<keyword evidence="2" id="KW-1185">Reference proteome</keyword>
<name>A0AAU9JJQ2_9CILI</name>
<reference evidence="1" key="1">
    <citation type="submission" date="2021-09" db="EMBL/GenBank/DDBJ databases">
        <authorList>
            <consortium name="AG Swart"/>
            <person name="Singh M."/>
            <person name="Singh A."/>
            <person name="Seah K."/>
            <person name="Emmerich C."/>
        </authorList>
    </citation>
    <scope>NUCLEOTIDE SEQUENCE</scope>
    <source>
        <strain evidence="1">ATCC30299</strain>
    </source>
</reference>
<comment type="caution">
    <text evidence="1">The sequence shown here is derived from an EMBL/GenBank/DDBJ whole genome shotgun (WGS) entry which is preliminary data.</text>
</comment>
<evidence type="ECO:0000313" key="2">
    <source>
        <dbReference type="Proteomes" id="UP001162131"/>
    </source>
</evidence>